<name>A0A645FM91_9ZZZZ</name>
<organism evidence="1">
    <name type="scientific">bioreactor metagenome</name>
    <dbReference type="NCBI Taxonomy" id="1076179"/>
    <lineage>
        <taxon>unclassified sequences</taxon>
        <taxon>metagenomes</taxon>
        <taxon>ecological metagenomes</taxon>
    </lineage>
</organism>
<dbReference type="EMBL" id="VSSQ01061314">
    <property type="protein sequence ID" value="MPN14672.1"/>
    <property type="molecule type" value="Genomic_DNA"/>
</dbReference>
<dbReference type="AlphaFoldDB" id="A0A645FM91"/>
<proteinExistence type="predicted"/>
<reference evidence="1" key="1">
    <citation type="submission" date="2019-08" db="EMBL/GenBank/DDBJ databases">
        <authorList>
            <person name="Kucharzyk K."/>
            <person name="Murdoch R.W."/>
            <person name="Higgins S."/>
            <person name="Loffler F."/>
        </authorList>
    </citation>
    <scope>NUCLEOTIDE SEQUENCE</scope>
</reference>
<protein>
    <submittedName>
        <fullName evidence="1">Uncharacterized protein</fullName>
    </submittedName>
</protein>
<comment type="caution">
    <text evidence="1">The sequence shown here is derived from an EMBL/GenBank/DDBJ whole genome shotgun (WGS) entry which is preliminary data.</text>
</comment>
<gene>
    <name evidence="1" type="ORF">SDC9_161999</name>
</gene>
<sequence>MRIAEKNRISLISRNGFNAGDDTLLRFALNLRNQQRDGFCGAEI</sequence>
<evidence type="ECO:0000313" key="1">
    <source>
        <dbReference type="EMBL" id="MPN14672.1"/>
    </source>
</evidence>
<accession>A0A645FM91</accession>